<comment type="caution">
    <text evidence="2">The sequence shown here is derived from an EMBL/GenBank/DDBJ whole genome shotgun (WGS) entry which is preliminary data.</text>
</comment>
<accession>A0A8J4PZR8</accession>
<name>A0A8J4PZR8_9MYCE</name>
<dbReference type="EMBL" id="AJWJ01000106">
    <property type="protein sequence ID" value="KAF2075294.1"/>
    <property type="molecule type" value="Genomic_DNA"/>
</dbReference>
<organism evidence="2 3">
    <name type="scientific">Polysphondylium violaceum</name>
    <dbReference type="NCBI Taxonomy" id="133409"/>
    <lineage>
        <taxon>Eukaryota</taxon>
        <taxon>Amoebozoa</taxon>
        <taxon>Evosea</taxon>
        <taxon>Eumycetozoa</taxon>
        <taxon>Dictyostelia</taxon>
        <taxon>Dictyosteliales</taxon>
        <taxon>Dictyosteliaceae</taxon>
        <taxon>Polysphondylium</taxon>
    </lineage>
</organism>
<dbReference type="OrthoDB" id="17620at2759"/>
<evidence type="ECO:0000313" key="3">
    <source>
        <dbReference type="Proteomes" id="UP000695562"/>
    </source>
</evidence>
<dbReference type="AlphaFoldDB" id="A0A8J4PZR8"/>
<dbReference type="Proteomes" id="UP000695562">
    <property type="component" value="Unassembled WGS sequence"/>
</dbReference>
<keyword evidence="1" id="KW-0175">Coiled coil</keyword>
<evidence type="ECO:0000256" key="1">
    <source>
        <dbReference type="SAM" id="Coils"/>
    </source>
</evidence>
<feature type="coiled-coil region" evidence="1">
    <location>
        <begin position="77"/>
        <end position="104"/>
    </location>
</feature>
<gene>
    <name evidence="2" type="ORF">CYY_003423</name>
</gene>
<reference evidence="2" key="1">
    <citation type="submission" date="2020-01" db="EMBL/GenBank/DDBJ databases">
        <title>Development of genomics and gene disruption for Polysphondylium violaceum indicates a role for the polyketide synthase stlB in stalk morphogenesis.</title>
        <authorList>
            <person name="Narita B."/>
            <person name="Kawabe Y."/>
            <person name="Kin K."/>
            <person name="Saito T."/>
            <person name="Gibbs R."/>
            <person name="Kuspa A."/>
            <person name="Muzny D."/>
            <person name="Queller D."/>
            <person name="Richards S."/>
            <person name="Strassman J."/>
            <person name="Sucgang R."/>
            <person name="Worley K."/>
            <person name="Schaap P."/>
        </authorList>
    </citation>
    <scope>NUCLEOTIDE SEQUENCE</scope>
    <source>
        <strain evidence="2">QSvi11</strain>
    </source>
</reference>
<evidence type="ECO:0000313" key="2">
    <source>
        <dbReference type="EMBL" id="KAF2075294.1"/>
    </source>
</evidence>
<keyword evidence="3" id="KW-1185">Reference proteome</keyword>
<proteinExistence type="predicted"/>
<protein>
    <submittedName>
        <fullName evidence="2">Uncharacterized protein</fullName>
    </submittedName>
</protein>
<sequence>MEQGPNAPVALNGTAIPKGMEEHADWMNRPIVEDAPKEDFGEEYNSVEKLREELGNLKKVVTSISPPIEAVYRLQQVVAPENEKEALEKQLAEQESKIDQIVIQLQSFITLLEKHPEYVAYKEGVEQVIKQSKTKFNSREEHFEFGNLCKKVTQNIFKDQKVLLEKMKAIKKAKQQQ</sequence>